<dbReference type="GO" id="GO:0051707">
    <property type="term" value="P:response to other organism"/>
    <property type="evidence" value="ECO:0007669"/>
    <property type="project" value="UniProtKB-ARBA"/>
</dbReference>
<dbReference type="Gene3D" id="2.90.10.10">
    <property type="entry name" value="Bulb-type lectin domain"/>
    <property type="match status" value="1"/>
</dbReference>
<protein>
    <recommendedName>
        <fullName evidence="2">Bulb-type lectin domain-containing protein</fullName>
    </recommendedName>
</protein>
<feature type="region of interest" description="Disordered" evidence="1">
    <location>
        <begin position="96"/>
        <end position="118"/>
    </location>
</feature>
<organism evidence="3 4">
    <name type="scientific">Acorus calamus</name>
    <name type="common">Sweet flag</name>
    <dbReference type="NCBI Taxonomy" id="4465"/>
    <lineage>
        <taxon>Eukaryota</taxon>
        <taxon>Viridiplantae</taxon>
        <taxon>Streptophyta</taxon>
        <taxon>Embryophyta</taxon>
        <taxon>Tracheophyta</taxon>
        <taxon>Spermatophyta</taxon>
        <taxon>Magnoliopsida</taxon>
        <taxon>Liliopsida</taxon>
        <taxon>Acoraceae</taxon>
        <taxon>Acorus</taxon>
    </lineage>
</organism>
<dbReference type="SMART" id="SM00108">
    <property type="entry name" value="B_lectin"/>
    <property type="match status" value="1"/>
</dbReference>
<name>A0AAV9F2K7_ACOCL</name>
<feature type="domain" description="Bulb-type lectin" evidence="2">
    <location>
        <begin position="127"/>
        <end position="239"/>
    </location>
</feature>
<dbReference type="AlphaFoldDB" id="A0AAV9F2K7"/>
<evidence type="ECO:0000256" key="1">
    <source>
        <dbReference type="SAM" id="MobiDB-lite"/>
    </source>
</evidence>
<evidence type="ECO:0000313" key="4">
    <source>
        <dbReference type="Proteomes" id="UP001180020"/>
    </source>
</evidence>
<feature type="compositionally biased region" description="Polar residues" evidence="1">
    <location>
        <begin position="99"/>
        <end position="115"/>
    </location>
</feature>
<dbReference type="CDD" id="cd00028">
    <property type="entry name" value="B_lectin"/>
    <property type="match status" value="1"/>
</dbReference>
<dbReference type="PROSITE" id="PS50927">
    <property type="entry name" value="BULB_LECTIN"/>
    <property type="match status" value="1"/>
</dbReference>
<dbReference type="SUPFAM" id="SSF51110">
    <property type="entry name" value="alpha-D-mannose-specific plant lectins"/>
    <property type="match status" value="1"/>
</dbReference>
<proteinExistence type="predicted"/>
<feature type="compositionally biased region" description="Basic and acidic residues" evidence="1">
    <location>
        <begin position="50"/>
        <end position="62"/>
    </location>
</feature>
<dbReference type="Proteomes" id="UP001180020">
    <property type="component" value="Unassembled WGS sequence"/>
</dbReference>
<dbReference type="InterPro" id="IPR001480">
    <property type="entry name" value="Bulb-type_lectin_dom"/>
</dbReference>
<accession>A0AAV9F2K7</accession>
<keyword evidence="4" id="KW-1185">Reference proteome</keyword>
<feature type="region of interest" description="Disordered" evidence="1">
    <location>
        <begin position="1"/>
        <end position="74"/>
    </location>
</feature>
<dbReference type="EMBL" id="JAUJYO010000003">
    <property type="protein sequence ID" value="KAK1320128.1"/>
    <property type="molecule type" value="Genomic_DNA"/>
</dbReference>
<gene>
    <name evidence="3" type="ORF">QJS10_CPA03g01747</name>
</gene>
<reference evidence="3" key="1">
    <citation type="journal article" date="2023" name="Nat. Commun.">
        <title>Diploid and tetraploid genomes of Acorus and the evolution of monocots.</title>
        <authorList>
            <person name="Ma L."/>
            <person name="Liu K.W."/>
            <person name="Li Z."/>
            <person name="Hsiao Y.Y."/>
            <person name="Qi Y."/>
            <person name="Fu T."/>
            <person name="Tang G.D."/>
            <person name="Zhang D."/>
            <person name="Sun W.H."/>
            <person name="Liu D.K."/>
            <person name="Li Y."/>
            <person name="Chen G.Z."/>
            <person name="Liu X.D."/>
            <person name="Liao X.Y."/>
            <person name="Jiang Y.T."/>
            <person name="Yu X."/>
            <person name="Hao Y."/>
            <person name="Huang J."/>
            <person name="Zhao X.W."/>
            <person name="Ke S."/>
            <person name="Chen Y.Y."/>
            <person name="Wu W.L."/>
            <person name="Hsu J.L."/>
            <person name="Lin Y.F."/>
            <person name="Huang M.D."/>
            <person name="Li C.Y."/>
            <person name="Huang L."/>
            <person name="Wang Z.W."/>
            <person name="Zhao X."/>
            <person name="Zhong W.Y."/>
            <person name="Peng D.H."/>
            <person name="Ahmad S."/>
            <person name="Lan S."/>
            <person name="Zhang J.S."/>
            <person name="Tsai W.C."/>
            <person name="Van de Peer Y."/>
            <person name="Liu Z.J."/>
        </authorList>
    </citation>
    <scope>NUCLEOTIDE SEQUENCE</scope>
    <source>
        <strain evidence="3">CP</strain>
    </source>
</reference>
<comment type="caution">
    <text evidence="3">The sequence shown here is derived from an EMBL/GenBank/DDBJ whole genome shotgun (WGS) entry which is preliminary data.</text>
</comment>
<sequence length="261" mass="29755">MIDKNFRQQSHGRPMGADCGASNIMGEKKLKLVLKLDQTSRRRRSSPSSEESKEEHGTDGRDRRGRRNKKRRIDDEEDVMMITWRKVTAVMRMRGRMSSDPTTRSNGKTTVTSPFNPLGLAPRPLHATLRCHKQGLRYPLCGLLPHPRQLQTHHATHLVLYDNGRRIWRSNTGNAGRACHATLERDGRLVIYPDNGGNSIWDTSKPGDNLDAGYVLVLQEDRNVVIYGPAKWETNRSRPPLMTKTLTTSWARTRSSMRNPH</sequence>
<dbReference type="InterPro" id="IPR036426">
    <property type="entry name" value="Bulb-type_lectin_dom_sf"/>
</dbReference>
<reference evidence="3" key="2">
    <citation type="submission" date="2023-06" db="EMBL/GenBank/DDBJ databases">
        <authorList>
            <person name="Ma L."/>
            <person name="Liu K.-W."/>
            <person name="Li Z."/>
            <person name="Hsiao Y.-Y."/>
            <person name="Qi Y."/>
            <person name="Fu T."/>
            <person name="Tang G."/>
            <person name="Zhang D."/>
            <person name="Sun W.-H."/>
            <person name="Liu D.-K."/>
            <person name="Li Y."/>
            <person name="Chen G.-Z."/>
            <person name="Liu X.-D."/>
            <person name="Liao X.-Y."/>
            <person name="Jiang Y.-T."/>
            <person name="Yu X."/>
            <person name="Hao Y."/>
            <person name="Huang J."/>
            <person name="Zhao X.-W."/>
            <person name="Ke S."/>
            <person name="Chen Y.-Y."/>
            <person name="Wu W.-L."/>
            <person name="Hsu J.-L."/>
            <person name="Lin Y.-F."/>
            <person name="Huang M.-D."/>
            <person name="Li C.-Y."/>
            <person name="Huang L."/>
            <person name="Wang Z.-W."/>
            <person name="Zhao X."/>
            <person name="Zhong W.-Y."/>
            <person name="Peng D.-H."/>
            <person name="Ahmad S."/>
            <person name="Lan S."/>
            <person name="Zhang J.-S."/>
            <person name="Tsai W.-C."/>
            <person name="Van De Peer Y."/>
            <person name="Liu Z.-J."/>
        </authorList>
    </citation>
    <scope>NUCLEOTIDE SEQUENCE</scope>
    <source>
        <strain evidence="3">CP</strain>
        <tissue evidence="3">Leaves</tissue>
    </source>
</reference>
<evidence type="ECO:0000313" key="3">
    <source>
        <dbReference type="EMBL" id="KAK1320128.1"/>
    </source>
</evidence>
<evidence type="ECO:0000259" key="2">
    <source>
        <dbReference type="PROSITE" id="PS50927"/>
    </source>
</evidence>